<organism evidence="2 3">
    <name type="scientific">Flammeovirga pacifica</name>
    <dbReference type="NCBI Taxonomy" id="915059"/>
    <lineage>
        <taxon>Bacteria</taxon>
        <taxon>Pseudomonadati</taxon>
        <taxon>Bacteroidota</taxon>
        <taxon>Cytophagia</taxon>
        <taxon>Cytophagales</taxon>
        <taxon>Flammeovirgaceae</taxon>
        <taxon>Flammeovirga</taxon>
    </lineage>
</organism>
<dbReference type="SUPFAM" id="SSF53271">
    <property type="entry name" value="PRTase-like"/>
    <property type="match status" value="1"/>
</dbReference>
<dbReference type="PANTHER" id="PTHR11608">
    <property type="entry name" value="BIFUNCTIONAL PROTEIN PYRR"/>
    <property type="match status" value="1"/>
</dbReference>
<comment type="caution">
    <text evidence="2">The sequence shown here is derived from an EMBL/GenBank/DDBJ whole genome shotgun (WGS) entry which is preliminary data.</text>
</comment>
<dbReference type="InterPro" id="IPR050137">
    <property type="entry name" value="PyrR_bifunctional"/>
</dbReference>
<dbReference type="RefSeq" id="WP_044223708.1">
    <property type="nucleotide sequence ID" value="NZ_JRYR02000001.1"/>
</dbReference>
<dbReference type="OrthoDB" id="9802227at2"/>
<protein>
    <submittedName>
        <fullName evidence="2">PyrR protein</fullName>
    </submittedName>
</protein>
<gene>
    <name evidence="2" type="ORF">NH26_02060</name>
</gene>
<accession>A0A1S1YW11</accession>
<sequence>MAKVSILHGQLLDITISRLSQQLIENHGDFSNTVIIGLQQGGIILSERIKQKIKTMENIDVPCGQLDITFHRDDFRRRENILTPSKTEIPFLIENMKVILVDDVIFTGRSIRSALDAMMAFGRPSKVELLCLIDRKYSRDLPIEPSYVGKVVNSIQSQYITAEWKEDGHEDDNLWLINQ</sequence>
<evidence type="ECO:0000313" key="3">
    <source>
        <dbReference type="Proteomes" id="UP000179797"/>
    </source>
</evidence>
<dbReference type="AlphaFoldDB" id="A0A1S1YW11"/>
<reference evidence="2 3" key="1">
    <citation type="journal article" date="2012" name="Int. J. Syst. Evol. Microbiol.">
        <title>Flammeovirga pacifica sp. nov., isolated from deep-sea sediment.</title>
        <authorList>
            <person name="Xu H."/>
            <person name="Fu Y."/>
            <person name="Yang N."/>
            <person name="Ding Z."/>
            <person name="Lai Q."/>
            <person name="Zeng R."/>
        </authorList>
    </citation>
    <scope>NUCLEOTIDE SEQUENCE [LARGE SCALE GENOMIC DNA]</scope>
    <source>
        <strain evidence="3">DSM 24597 / LMG 26175 / WPAGA1</strain>
    </source>
</reference>
<evidence type="ECO:0000313" key="2">
    <source>
        <dbReference type="EMBL" id="OHX65222.1"/>
    </source>
</evidence>
<dbReference type="Proteomes" id="UP000179797">
    <property type="component" value="Unassembled WGS sequence"/>
</dbReference>
<dbReference type="CDD" id="cd06223">
    <property type="entry name" value="PRTases_typeI"/>
    <property type="match status" value="1"/>
</dbReference>
<evidence type="ECO:0000259" key="1">
    <source>
        <dbReference type="Pfam" id="PF00156"/>
    </source>
</evidence>
<dbReference type="EMBL" id="JRYR02000001">
    <property type="protein sequence ID" value="OHX65222.1"/>
    <property type="molecule type" value="Genomic_DNA"/>
</dbReference>
<dbReference type="InterPro" id="IPR000836">
    <property type="entry name" value="PRTase_dom"/>
</dbReference>
<dbReference type="Gene3D" id="3.40.50.2020">
    <property type="match status" value="1"/>
</dbReference>
<dbReference type="NCBIfam" id="NF003549">
    <property type="entry name" value="PRK05205.1-5"/>
    <property type="match status" value="1"/>
</dbReference>
<dbReference type="STRING" id="915059.NH26_02060"/>
<dbReference type="Pfam" id="PF00156">
    <property type="entry name" value="Pribosyltran"/>
    <property type="match status" value="1"/>
</dbReference>
<keyword evidence="3" id="KW-1185">Reference proteome</keyword>
<proteinExistence type="predicted"/>
<feature type="domain" description="Phosphoribosyltransferase" evidence="1">
    <location>
        <begin position="6"/>
        <end position="158"/>
    </location>
</feature>
<dbReference type="PANTHER" id="PTHR11608:SF0">
    <property type="entry name" value="BIFUNCTIONAL PROTEIN PYRR"/>
    <property type="match status" value="1"/>
</dbReference>
<name>A0A1S1YW11_FLAPC</name>
<dbReference type="InterPro" id="IPR029057">
    <property type="entry name" value="PRTase-like"/>
</dbReference>